<comment type="caution">
    <text evidence="10">The sequence shown here is derived from an EMBL/GenBank/DDBJ whole genome shotgun (WGS) entry which is preliminary data.</text>
</comment>
<dbReference type="InterPro" id="IPR050107">
    <property type="entry name" value="ABC_carbohydrate_import_ATPase"/>
</dbReference>
<evidence type="ECO:0000256" key="8">
    <source>
        <dbReference type="ARBA" id="ARBA00023136"/>
    </source>
</evidence>
<dbReference type="InterPro" id="IPR027417">
    <property type="entry name" value="P-loop_NTPase"/>
</dbReference>
<dbReference type="FunFam" id="3.40.50.300:FF:000127">
    <property type="entry name" value="Ribose import ATP-binding protein RbsA"/>
    <property type="match status" value="1"/>
</dbReference>
<dbReference type="RefSeq" id="WP_066519367.1">
    <property type="nucleotide sequence ID" value="NZ_CABMOF010000002.1"/>
</dbReference>
<dbReference type="GO" id="GO:0005524">
    <property type="term" value="F:ATP binding"/>
    <property type="evidence" value="ECO:0007669"/>
    <property type="project" value="UniProtKB-KW"/>
</dbReference>
<protein>
    <submittedName>
        <fullName evidence="10">ABC transporter, ATP-binding protein</fullName>
    </submittedName>
</protein>
<dbReference type="GO" id="GO:0005886">
    <property type="term" value="C:plasma membrane"/>
    <property type="evidence" value="ECO:0007669"/>
    <property type="project" value="UniProtKB-SubCell"/>
</dbReference>
<keyword evidence="7" id="KW-1278">Translocase</keyword>
<dbReference type="SUPFAM" id="SSF52540">
    <property type="entry name" value="P-loop containing nucleoside triphosphate hydrolases"/>
    <property type="match status" value="2"/>
</dbReference>
<dbReference type="InterPro" id="IPR003439">
    <property type="entry name" value="ABC_transporter-like_ATP-bd"/>
</dbReference>
<keyword evidence="4" id="KW-0677">Repeat</keyword>
<dbReference type="CDD" id="cd03215">
    <property type="entry name" value="ABC_Carb_Monos_II"/>
    <property type="match status" value="1"/>
</dbReference>
<evidence type="ECO:0000313" key="11">
    <source>
        <dbReference type="Proteomes" id="UP000070366"/>
    </source>
</evidence>
<dbReference type="EMBL" id="LSZW01000050">
    <property type="protein sequence ID" value="KXK66040.1"/>
    <property type="molecule type" value="Genomic_DNA"/>
</dbReference>
<dbReference type="KEGG" id="cmiu:B1H56_10350"/>
<dbReference type="PROSITE" id="PS00211">
    <property type="entry name" value="ABC_TRANSPORTER_1"/>
    <property type="match status" value="1"/>
</dbReference>
<proteinExistence type="predicted"/>
<keyword evidence="5" id="KW-0547">Nucleotide-binding</keyword>
<evidence type="ECO:0000256" key="4">
    <source>
        <dbReference type="ARBA" id="ARBA00022737"/>
    </source>
</evidence>
<sequence length="501" mass="55333">MENVLVKMEKISKIFPGVKALEDVDFDVRAGEVHALMGENGAGKSTLIKALMGVHEPSSGKIFVDGQEVQIRNPQQAKRLGLGAVYQDITLAPHLSVAENFFLGELPRKAGIVDWKKINSETSKTLTELDIKVDPKKRIKDLPIAQQEMVTIAKIVHEKAKVIVFDEPTALLANEEVEILFELIGKLRDNGCGIIYISHRIEEIFELGDRVTVLKDGALVETVNVADTNKDDLVRMMVGRDVGDMYSIEHFEPGETVLEVSGLTRKGVYEGISFEVRRGEILGMFGLVGSGRTEIMRGVFGADPYDSGGVKVLGKKAHNKSPKQGIDSGVALLPEDRKTQGLSMGLSIEVNTNLASYSKISKAGVINVNRERERAEYYKEQIRIKTPSIKQKVQNLSGGNQQKVVIAKWLCADSEIFIFDECTVGVDVGAKVEIYRLFERLLKQGKAIVLISSYLPEVMSLADRLMVISEGKQMATIDRSEFMVGGRLDEERILRLASGMV</sequence>
<dbReference type="Gene3D" id="3.40.50.300">
    <property type="entry name" value="P-loop containing nucleotide triphosphate hydrolases"/>
    <property type="match status" value="2"/>
</dbReference>
<keyword evidence="8" id="KW-0472">Membrane</keyword>
<keyword evidence="6 10" id="KW-0067">ATP-binding</keyword>
<dbReference type="SMART" id="SM00382">
    <property type="entry name" value="AAA"/>
    <property type="match status" value="2"/>
</dbReference>
<organism evidence="10 11">
    <name type="scientific">Christensenella minuta</name>
    <dbReference type="NCBI Taxonomy" id="626937"/>
    <lineage>
        <taxon>Bacteria</taxon>
        <taxon>Bacillati</taxon>
        <taxon>Bacillota</taxon>
        <taxon>Clostridia</taxon>
        <taxon>Christensenellales</taxon>
        <taxon>Christensenellaceae</taxon>
        <taxon>Christensenella</taxon>
    </lineage>
</organism>
<evidence type="ECO:0000256" key="1">
    <source>
        <dbReference type="ARBA" id="ARBA00004202"/>
    </source>
</evidence>
<dbReference type="PROSITE" id="PS50893">
    <property type="entry name" value="ABC_TRANSPORTER_2"/>
    <property type="match status" value="2"/>
</dbReference>
<dbReference type="AlphaFoldDB" id="A0A136Q5W8"/>
<evidence type="ECO:0000259" key="9">
    <source>
        <dbReference type="PROSITE" id="PS50893"/>
    </source>
</evidence>
<dbReference type="InterPro" id="IPR003593">
    <property type="entry name" value="AAA+_ATPase"/>
</dbReference>
<gene>
    <name evidence="10" type="ORF">HMPREF3293_01112</name>
</gene>
<dbReference type="PATRIC" id="fig|626937.4.peg.1097"/>
<evidence type="ECO:0000256" key="7">
    <source>
        <dbReference type="ARBA" id="ARBA00022967"/>
    </source>
</evidence>
<reference evidence="10 11" key="1">
    <citation type="submission" date="2016-02" db="EMBL/GenBank/DDBJ databases">
        <authorList>
            <person name="Wen L."/>
            <person name="He K."/>
            <person name="Yang H."/>
        </authorList>
    </citation>
    <scope>NUCLEOTIDE SEQUENCE [LARGE SCALE GENOMIC DNA]</scope>
    <source>
        <strain evidence="10 11">DSM 22607</strain>
    </source>
</reference>
<evidence type="ECO:0000256" key="5">
    <source>
        <dbReference type="ARBA" id="ARBA00022741"/>
    </source>
</evidence>
<name>A0A136Q5W8_9FIRM</name>
<dbReference type="Proteomes" id="UP000070366">
    <property type="component" value="Unassembled WGS sequence"/>
</dbReference>
<comment type="subcellular location">
    <subcellularLocation>
        <location evidence="1">Cell membrane</location>
        <topology evidence="1">Peripheral membrane protein</topology>
    </subcellularLocation>
</comment>
<keyword evidence="3" id="KW-1003">Cell membrane</keyword>
<dbReference type="PANTHER" id="PTHR43790">
    <property type="entry name" value="CARBOHYDRATE TRANSPORT ATP-BINDING PROTEIN MG119-RELATED"/>
    <property type="match status" value="1"/>
</dbReference>
<dbReference type="STRING" id="626937.HMPREF3293_01112"/>
<dbReference type="CDD" id="cd03216">
    <property type="entry name" value="ABC_Carb_Monos_I"/>
    <property type="match status" value="1"/>
</dbReference>
<dbReference type="InterPro" id="IPR017871">
    <property type="entry name" value="ABC_transporter-like_CS"/>
</dbReference>
<dbReference type="Pfam" id="PF00005">
    <property type="entry name" value="ABC_tran"/>
    <property type="match status" value="2"/>
</dbReference>
<evidence type="ECO:0000256" key="3">
    <source>
        <dbReference type="ARBA" id="ARBA00022475"/>
    </source>
</evidence>
<evidence type="ECO:0000313" key="10">
    <source>
        <dbReference type="EMBL" id="KXK66040.1"/>
    </source>
</evidence>
<evidence type="ECO:0000256" key="6">
    <source>
        <dbReference type="ARBA" id="ARBA00022840"/>
    </source>
</evidence>
<dbReference type="GO" id="GO:0016887">
    <property type="term" value="F:ATP hydrolysis activity"/>
    <property type="evidence" value="ECO:0007669"/>
    <property type="project" value="InterPro"/>
</dbReference>
<dbReference type="PANTHER" id="PTHR43790:SF9">
    <property type="entry name" value="GALACTOFURANOSE TRANSPORTER ATP-BINDING PROTEIN YTFR"/>
    <property type="match status" value="1"/>
</dbReference>
<feature type="domain" description="ABC transporter" evidence="9">
    <location>
        <begin position="252"/>
        <end position="495"/>
    </location>
</feature>
<accession>A0A136Q5W8</accession>
<feature type="domain" description="ABC transporter" evidence="9">
    <location>
        <begin position="6"/>
        <end position="241"/>
    </location>
</feature>
<keyword evidence="2" id="KW-0813">Transport</keyword>
<keyword evidence="11" id="KW-1185">Reference proteome</keyword>
<dbReference type="OrthoDB" id="9771863at2"/>
<evidence type="ECO:0000256" key="2">
    <source>
        <dbReference type="ARBA" id="ARBA00022448"/>
    </source>
</evidence>